<keyword evidence="2" id="KW-1185">Reference proteome</keyword>
<dbReference type="EMBL" id="JABANE010000160">
    <property type="protein sequence ID" value="NME72433.1"/>
    <property type="molecule type" value="Genomic_DNA"/>
</dbReference>
<organism evidence="1 2">
    <name type="scientific">Flammeovirga aprica JL-4</name>
    <dbReference type="NCBI Taxonomy" id="694437"/>
    <lineage>
        <taxon>Bacteria</taxon>
        <taxon>Pseudomonadati</taxon>
        <taxon>Bacteroidota</taxon>
        <taxon>Cytophagia</taxon>
        <taxon>Cytophagales</taxon>
        <taxon>Flammeovirgaceae</taxon>
        <taxon>Flammeovirga</taxon>
    </lineage>
</organism>
<evidence type="ECO:0000313" key="2">
    <source>
        <dbReference type="Proteomes" id="UP000576082"/>
    </source>
</evidence>
<protein>
    <submittedName>
        <fullName evidence="1">Uncharacterized protein</fullName>
    </submittedName>
</protein>
<name>A0A7X9XD55_9BACT</name>
<evidence type="ECO:0000313" key="1">
    <source>
        <dbReference type="EMBL" id="NME72433.1"/>
    </source>
</evidence>
<reference evidence="1 2" key="1">
    <citation type="submission" date="2020-04" db="EMBL/GenBank/DDBJ databases">
        <title>Flammeovirga sp. SR4, a novel species isolated from seawater.</title>
        <authorList>
            <person name="Wang X."/>
        </authorList>
    </citation>
    <scope>NUCLEOTIDE SEQUENCE [LARGE SCALE GENOMIC DNA]</scope>
    <source>
        <strain evidence="1 2">ATCC 23126</strain>
    </source>
</reference>
<proteinExistence type="predicted"/>
<gene>
    <name evidence="1" type="ORF">HHU12_31015</name>
</gene>
<dbReference type="Proteomes" id="UP000576082">
    <property type="component" value="Unassembled WGS sequence"/>
</dbReference>
<comment type="caution">
    <text evidence="1">The sequence shown here is derived from an EMBL/GenBank/DDBJ whole genome shotgun (WGS) entry which is preliminary data.</text>
</comment>
<sequence>MKTPLNLQLYNGSYIPFKIDTLRFSSKYQNIDPFSLEGYIPKFKVMSFYFLLNKMKVEITPNGYLYLNKKGVDYRGKLNEDELSVLKNKLLVACYISKIDRVFFKTNLRIGLGDYWHSNIKLNIQLEENPQSFEQHDFLLKRLRLRNNELSIYINEDFSYDYNLAELTNYIKHLSEIVQVHKDLDHHDFIIDKKEFVF</sequence>
<accession>A0A7X9XD55</accession>
<dbReference type="RefSeq" id="WP_169660625.1">
    <property type="nucleotide sequence ID" value="NZ_JABANE010000160.1"/>
</dbReference>
<dbReference type="AlphaFoldDB" id="A0A7X9XD55"/>